<dbReference type="GO" id="GO:0005524">
    <property type="term" value="F:ATP binding"/>
    <property type="evidence" value="ECO:0007669"/>
    <property type="project" value="UniProtKB-KW"/>
</dbReference>
<dbReference type="InterPro" id="IPR027417">
    <property type="entry name" value="P-loop_NTPase"/>
</dbReference>
<evidence type="ECO:0000256" key="4">
    <source>
        <dbReference type="ARBA" id="ARBA00022840"/>
    </source>
</evidence>
<dbReference type="InterPro" id="IPR050319">
    <property type="entry name" value="ABC_transp_ATP-bind"/>
</dbReference>
<dbReference type="InterPro" id="IPR003439">
    <property type="entry name" value="ABC_transporter-like_ATP-bd"/>
</dbReference>
<dbReference type="SUPFAM" id="SSF52540">
    <property type="entry name" value="P-loop containing nucleoside triphosphate hydrolases"/>
    <property type="match status" value="1"/>
</dbReference>
<organism evidence="7">
    <name type="scientific">Streptomyces sp. NBC_00093</name>
    <dbReference type="NCBI Taxonomy" id="2975649"/>
    <lineage>
        <taxon>Bacteria</taxon>
        <taxon>Bacillati</taxon>
        <taxon>Actinomycetota</taxon>
        <taxon>Actinomycetes</taxon>
        <taxon>Kitasatosporales</taxon>
        <taxon>Streptomycetaceae</taxon>
        <taxon>Streptomyces</taxon>
    </lineage>
</organism>
<dbReference type="GO" id="GO:0055085">
    <property type="term" value="P:transmembrane transport"/>
    <property type="evidence" value="ECO:0007669"/>
    <property type="project" value="UniProtKB-ARBA"/>
</dbReference>
<evidence type="ECO:0000256" key="2">
    <source>
        <dbReference type="ARBA" id="ARBA00022448"/>
    </source>
</evidence>
<dbReference type="GO" id="GO:0015833">
    <property type="term" value="P:peptide transport"/>
    <property type="evidence" value="ECO:0007669"/>
    <property type="project" value="InterPro"/>
</dbReference>
<dbReference type="PROSITE" id="PS00211">
    <property type="entry name" value="ABC_TRANSPORTER_1"/>
    <property type="match status" value="1"/>
</dbReference>
<name>A0AAU1ZSN1_9ACTN</name>
<dbReference type="InterPro" id="IPR017871">
    <property type="entry name" value="ABC_transporter-like_CS"/>
</dbReference>
<dbReference type="Gene3D" id="3.40.50.300">
    <property type="entry name" value="P-loop containing nucleotide triphosphate hydrolases"/>
    <property type="match status" value="1"/>
</dbReference>
<evidence type="ECO:0000256" key="5">
    <source>
        <dbReference type="SAM" id="MobiDB-lite"/>
    </source>
</evidence>
<dbReference type="GO" id="GO:0016887">
    <property type="term" value="F:ATP hydrolysis activity"/>
    <property type="evidence" value="ECO:0007669"/>
    <property type="project" value="InterPro"/>
</dbReference>
<feature type="region of interest" description="Disordered" evidence="5">
    <location>
        <begin position="259"/>
        <end position="287"/>
    </location>
</feature>
<feature type="domain" description="ABC transporter" evidence="6">
    <location>
        <begin position="8"/>
        <end position="251"/>
    </location>
</feature>
<accession>A0AAU1ZSN1</accession>
<dbReference type="FunFam" id="3.40.50.300:FF:000016">
    <property type="entry name" value="Oligopeptide ABC transporter ATP-binding component"/>
    <property type="match status" value="1"/>
</dbReference>
<dbReference type="PROSITE" id="PS50893">
    <property type="entry name" value="ABC_TRANSPORTER_2"/>
    <property type="match status" value="1"/>
</dbReference>
<keyword evidence="3" id="KW-0547">Nucleotide-binding</keyword>
<dbReference type="SMART" id="SM00382">
    <property type="entry name" value="AAA"/>
    <property type="match status" value="1"/>
</dbReference>
<comment type="similarity">
    <text evidence="1">Belongs to the ABC transporter superfamily.</text>
</comment>
<evidence type="ECO:0000259" key="6">
    <source>
        <dbReference type="PROSITE" id="PS50893"/>
    </source>
</evidence>
<dbReference type="InterPro" id="IPR003593">
    <property type="entry name" value="AAA+_ATPase"/>
</dbReference>
<dbReference type="AlphaFoldDB" id="A0AAU1ZSN1"/>
<dbReference type="Pfam" id="PF00005">
    <property type="entry name" value="ABC_tran"/>
    <property type="match status" value="1"/>
</dbReference>
<dbReference type="Pfam" id="PF08352">
    <property type="entry name" value="oligo_HPY"/>
    <property type="match status" value="1"/>
</dbReference>
<protein>
    <submittedName>
        <fullName evidence="7">ABC transporter ATP-binding protein</fullName>
    </submittedName>
</protein>
<dbReference type="CDD" id="cd03257">
    <property type="entry name" value="ABC_NikE_OppD_transporters"/>
    <property type="match status" value="1"/>
</dbReference>
<dbReference type="EMBL" id="CP108222">
    <property type="protein sequence ID" value="WTT15005.1"/>
    <property type="molecule type" value="Genomic_DNA"/>
</dbReference>
<dbReference type="PANTHER" id="PTHR43776:SF7">
    <property type="entry name" value="D,D-DIPEPTIDE TRANSPORT ATP-BINDING PROTEIN DDPF-RELATED"/>
    <property type="match status" value="1"/>
</dbReference>
<keyword evidence="4 7" id="KW-0067">ATP-binding</keyword>
<dbReference type="NCBIfam" id="TIGR01727">
    <property type="entry name" value="oligo_HPY"/>
    <property type="match status" value="1"/>
</dbReference>
<reference evidence="7" key="1">
    <citation type="submission" date="2022-10" db="EMBL/GenBank/DDBJ databases">
        <title>The complete genomes of actinobacterial strains from the NBC collection.</title>
        <authorList>
            <person name="Joergensen T.S."/>
            <person name="Alvarez Arevalo M."/>
            <person name="Sterndorff E.B."/>
            <person name="Faurdal D."/>
            <person name="Vuksanovic O."/>
            <person name="Mourched A.-S."/>
            <person name="Charusanti P."/>
            <person name="Shaw S."/>
            <person name="Blin K."/>
            <person name="Weber T."/>
        </authorList>
    </citation>
    <scope>NUCLEOTIDE SEQUENCE</scope>
    <source>
        <strain evidence="7">NBC_00093</strain>
    </source>
</reference>
<evidence type="ECO:0000256" key="3">
    <source>
        <dbReference type="ARBA" id="ARBA00022741"/>
    </source>
</evidence>
<gene>
    <name evidence="7" type="ORF">OHA22_05440</name>
</gene>
<evidence type="ECO:0000256" key="1">
    <source>
        <dbReference type="ARBA" id="ARBA00005417"/>
    </source>
</evidence>
<dbReference type="InterPro" id="IPR013563">
    <property type="entry name" value="Oligopep_ABC_C"/>
</dbReference>
<evidence type="ECO:0000313" key="7">
    <source>
        <dbReference type="EMBL" id="WTT15005.1"/>
    </source>
</evidence>
<dbReference type="PANTHER" id="PTHR43776">
    <property type="entry name" value="TRANSPORT ATP-BINDING PROTEIN"/>
    <property type="match status" value="1"/>
</dbReference>
<sequence>MSTPLLDVRDLCVEYRSGWRSRPTKAVDDVSLTVGHGEIVGLVGESGSGKSTVGRAILGLTAPARGTIHLGGQDITHRHAAERRDLSTGLQVVFQDPYASLNPARTIGTTLGEPLEVHGRFNAADARTRIEELLTRVGLPADAIDRYPSAFSGGQRQRIAIARAISTDPALVICDEPTSALDVVTQARMLDLMTGLSRERGTAMLFVAHNLAVVAAIAQRVVVLYRGRVMESGTMQDVLCRPLHPYTQALIASSPVADPLRQRKRRAARKQADPVAGREGTGHTPQGCPFAPRCPHATPTCRSRRPAATLLDGRTVACHLYTADNPTPEGATA</sequence>
<keyword evidence="2" id="KW-0813">Transport</keyword>
<proteinExistence type="inferred from homology"/>